<dbReference type="SMART" id="SM00331">
    <property type="entry name" value="PP2C_SIG"/>
    <property type="match status" value="1"/>
</dbReference>
<organism evidence="2 3">
    <name type="scientific">Portibacter lacus</name>
    <dbReference type="NCBI Taxonomy" id="1099794"/>
    <lineage>
        <taxon>Bacteria</taxon>
        <taxon>Pseudomonadati</taxon>
        <taxon>Bacteroidota</taxon>
        <taxon>Saprospiria</taxon>
        <taxon>Saprospirales</taxon>
        <taxon>Haliscomenobacteraceae</taxon>
        <taxon>Portibacter</taxon>
    </lineage>
</organism>
<feature type="domain" description="PPM-type phosphatase" evidence="1">
    <location>
        <begin position="23"/>
        <end position="267"/>
    </location>
</feature>
<dbReference type="PANTHER" id="PTHR13832">
    <property type="entry name" value="PROTEIN PHOSPHATASE 2C"/>
    <property type="match status" value="1"/>
</dbReference>
<dbReference type="InterPro" id="IPR015655">
    <property type="entry name" value="PP2C"/>
</dbReference>
<evidence type="ECO:0000259" key="1">
    <source>
        <dbReference type="PROSITE" id="PS51746"/>
    </source>
</evidence>
<comment type="caution">
    <text evidence="2">The sequence shown here is derived from an EMBL/GenBank/DDBJ whole genome shotgun (WGS) entry which is preliminary data.</text>
</comment>
<dbReference type="SUPFAM" id="SSF81606">
    <property type="entry name" value="PP2C-like"/>
    <property type="match status" value="1"/>
</dbReference>
<dbReference type="PANTHER" id="PTHR13832:SF827">
    <property type="entry name" value="PROTEIN PHOSPHATASE 1L"/>
    <property type="match status" value="1"/>
</dbReference>
<dbReference type="InterPro" id="IPR001932">
    <property type="entry name" value="PPM-type_phosphatase-like_dom"/>
</dbReference>
<evidence type="ECO:0000313" key="2">
    <source>
        <dbReference type="EMBL" id="GLR16069.1"/>
    </source>
</evidence>
<evidence type="ECO:0000313" key="3">
    <source>
        <dbReference type="Proteomes" id="UP001156666"/>
    </source>
</evidence>
<keyword evidence="3" id="KW-1185">Reference proteome</keyword>
<dbReference type="EMBL" id="BSOH01000003">
    <property type="protein sequence ID" value="GLR16069.1"/>
    <property type="molecule type" value="Genomic_DNA"/>
</dbReference>
<dbReference type="RefSeq" id="WP_235294712.1">
    <property type="nucleotide sequence ID" value="NZ_BSOH01000003.1"/>
</dbReference>
<dbReference type="Pfam" id="PF00481">
    <property type="entry name" value="PP2C"/>
    <property type="match status" value="1"/>
</dbReference>
<accession>A0AA37SMM0</accession>
<dbReference type="AlphaFoldDB" id="A0AA37SMM0"/>
<reference evidence="2" key="2">
    <citation type="submission" date="2023-01" db="EMBL/GenBank/DDBJ databases">
        <title>Draft genome sequence of Portibacter lacus strain NBRC 108769.</title>
        <authorList>
            <person name="Sun Q."/>
            <person name="Mori K."/>
        </authorList>
    </citation>
    <scope>NUCLEOTIDE SEQUENCE</scope>
    <source>
        <strain evidence="2">NBRC 108769</strain>
    </source>
</reference>
<dbReference type="InterPro" id="IPR036457">
    <property type="entry name" value="PPM-type-like_dom_sf"/>
</dbReference>
<name>A0AA37SMM0_9BACT</name>
<dbReference type="Gene3D" id="3.60.40.10">
    <property type="entry name" value="PPM-type phosphatase domain"/>
    <property type="match status" value="1"/>
</dbReference>
<proteinExistence type="predicted"/>
<dbReference type="Proteomes" id="UP001156666">
    <property type="component" value="Unassembled WGS sequence"/>
</dbReference>
<dbReference type="GO" id="GO:0004722">
    <property type="term" value="F:protein serine/threonine phosphatase activity"/>
    <property type="evidence" value="ECO:0007669"/>
    <property type="project" value="InterPro"/>
</dbReference>
<sequence>MIFSFFRKNNTHNAQNTNCNPVSYSAVASSDVGSVRENNEDKVLFIKPYDKDVLQQKGMLGIVADGMGGHNCGEIASQIAVDVISKQYYQSKLEILEALEMSFISANQKIFKKAAKNENQKGMGTTCTAVVLHQRDLYLAHAGDSRAYLVNKNSVKKLSTDHTYVQFLLDNGVINESQMSNHPERNVITKSMGTQKTLIPDILKFENILHEDDLIFLCSDGLYEYIKEPEIQEYVLNNSIFDAAEQMIQVAKTRGGHDNISVLIIKQSAPENENLLSVTQEMK</sequence>
<reference evidence="2" key="1">
    <citation type="journal article" date="2014" name="Int. J. Syst. Evol. Microbiol.">
        <title>Complete genome sequence of Corynebacterium casei LMG S-19264T (=DSM 44701T), isolated from a smear-ripened cheese.</title>
        <authorList>
            <consortium name="US DOE Joint Genome Institute (JGI-PGF)"/>
            <person name="Walter F."/>
            <person name="Albersmeier A."/>
            <person name="Kalinowski J."/>
            <person name="Ruckert C."/>
        </authorList>
    </citation>
    <scope>NUCLEOTIDE SEQUENCE</scope>
    <source>
        <strain evidence="2">NBRC 108769</strain>
    </source>
</reference>
<dbReference type="CDD" id="cd00143">
    <property type="entry name" value="PP2Cc"/>
    <property type="match status" value="1"/>
</dbReference>
<gene>
    <name evidence="2" type="ORF">GCM10007940_06840</name>
</gene>
<protein>
    <submittedName>
        <fullName evidence="2">Protein phosphatase</fullName>
    </submittedName>
</protein>
<dbReference type="PROSITE" id="PS51746">
    <property type="entry name" value="PPM_2"/>
    <property type="match status" value="1"/>
</dbReference>
<dbReference type="NCBIfam" id="NF033484">
    <property type="entry name" value="Stp1_PP2C_phos"/>
    <property type="match status" value="1"/>
</dbReference>
<dbReference type="SMART" id="SM00332">
    <property type="entry name" value="PP2Cc"/>
    <property type="match status" value="1"/>
</dbReference>